<dbReference type="EMBL" id="JANPWB010000009">
    <property type="protein sequence ID" value="KAJ1149472.1"/>
    <property type="molecule type" value="Genomic_DNA"/>
</dbReference>
<evidence type="ECO:0000313" key="3">
    <source>
        <dbReference type="Proteomes" id="UP001066276"/>
    </source>
</evidence>
<evidence type="ECO:0000313" key="2">
    <source>
        <dbReference type="EMBL" id="KAJ1149472.1"/>
    </source>
</evidence>
<keyword evidence="3" id="KW-1185">Reference proteome</keyword>
<name>A0AAV7R9N3_PLEWA</name>
<protein>
    <submittedName>
        <fullName evidence="2">Uncharacterized protein</fullName>
    </submittedName>
</protein>
<feature type="compositionally biased region" description="Basic and acidic residues" evidence="1">
    <location>
        <begin position="21"/>
        <end position="41"/>
    </location>
</feature>
<feature type="region of interest" description="Disordered" evidence="1">
    <location>
        <begin position="58"/>
        <end position="96"/>
    </location>
</feature>
<organism evidence="2 3">
    <name type="scientific">Pleurodeles waltl</name>
    <name type="common">Iberian ribbed newt</name>
    <dbReference type="NCBI Taxonomy" id="8319"/>
    <lineage>
        <taxon>Eukaryota</taxon>
        <taxon>Metazoa</taxon>
        <taxon>Chordata</taxon>
        <taxon>Craniata</taxon>
        <taxon>Vertebrata</taxon>
        <taxon>Euteleostomi</taxon>
        <taxon>Amphibia</taxon>
        <taxon>Batrachia</taxon>
        <taxon>Caudata</taxon>
        <taxon>Salamandroidea</taxon>
        <taxon>Salamandridae</taxon>
        <taxon>Pleurodelinae</taxon>
        <taxon>Pleurodeles</taxon>
    </lineage>
</organism>
<comment type="caution">
    <text evidence="2">The sequence shown here is derived from an EMBL/GenBank/DDBJ whole genome shotgun (WGS) entry which is preliminary data.</text>
</comment>
<reference evidence="2" key="1">
    <citation type="journal article" date="2022" name="bioRxiv">
        <title>Sequencing and chromosome-scale assembly of the giantPleurodeles waltlgenome.</title>
        <authorList>
            <person name="Brown T."/>
            <person name="Elewa A."/>
            <person name="Iarovenko S."/>
            <person name="Subramanian E."/>
            <person name="Araus A.J."/>
            <person name="Petzold A."/>
            <person name="Susuki M."/>
            <person name="Suzuki K.-i.T."/>
            <person name="Hayashi T."/>
            <person name="Toyoda A."/>
            <person name="Oliveira C."/>
            <person name="Osipova E."/>
            <person name="Leigh N.D."/>
            <person name="Simon A."/>
            <person name="Yun M.H."/>
        </authorList>
    </citation>
    <scope>NUCLEOTIDE SEQUENCE</scope>
    <source>
        <strain evidence="2">20211129_DDA</strain>
        <tissue evidence="2">Liver</tissue>
    </source>
</reference>
<feature type="region of interest" description="Disordered" evidence="1">
    <location>
        <begin position="19"/>
        <end position="41"/>
    </location>
</feature>
<sequence length="157" mass="17007">MHRDLCVCPSCTRGSEGAYHTGDEGRTLSEPHRQPHTPHREGDACFACQAAAGKIKNNSTKNIEDGSGALSQHCRCPRSRYGHSRGSGKTQGGPQCRHSVVFLQSGRSSVPWLRSKRPGLAERPRRVSVTMPAGARAARVTTLASSRFSSPRDQEGK</sequence>
<dbReference type="AlphaFoldDB" id="A0AAV7R9N3"/>
<accession>A0AAV7R9N3</accession>
<proteinExistence type="predicted"/>
<feature type="region of interest" description="Disordered" evidence="1">
    <location>
        <begin position="117"/>
        <end position="157"/>
    </location>
</feature>
<dbReference type="Proteomes" id="UP001066276">
    <property type="component" value="Chromosome 5"/>
</dbReference>
<gene>
    <name evidence="2" type="ORF">NDU88_002280</name>
</gene>
<evidence type="ECO:0000256" key="1">
    <source>
        <dbReference type="SAM" id="MobiDB-lite"/>
    </source>
</evidence>